<dbReference type="AlphaFoldDB" id="A0ABD2ZX80"/>
<evidence type="ECO:0000313" key="1">
    <source>
        <dbReference type="EMBL" id="KAL3524019.1"/>
    </source>
</evidence>
<evidence type="ECO:0008006" key="3">
    <source>
        <dbReference type="Google" id="ProtNLM"/>
    </source>
</evidence>
<dbReference type="Proteomes" id="UP001630127">
    <property type="component" value="Unassembled WGS sequence"/>
</dbReference>
<protein>
    <recommendedName>
        <fullName evidence="3">Neuronal PAS domain protein</fullName>
    </recommendedName>
</protein>
<dbReference type="PANTHER" id="PTHR31439">
    <property type="entry name" value="EXPRESSED PROTEIN"/>
    <property type="match status" value="1"/>
</dbReference>
<organism evidence="1 2">
    <name type="scientific">Cinchona calisaya</name>
    <dbReference type="NCBI Taxonomy" id="153742"/>
    <lineage>
        <taxon>Eukaryota</taxon>
        <taxon>Viridiplantae</taxon>
        <taxon>Streptophyta</taxon>
        <taxon>Embryophyta</taxon>
        <taxon>Tracheophyta</taxon>
        <taxon>Spermatophyta</taxon>
        <taxon>Magnoliopsida</taxon>
        <taxon>eudicotyledons</taxon>
        <taxon>Gunneridae</taxon>
        <taxon>Pentapetalae</taxon>
        <taxon>asterids</taxon>
        <taxon>lamiids</taxon>
        <taxon>Gentianales</taxon>
        <taxon>Rubiaceae</taxon>
        <taxon>Cinchonoideae</taxon>
        <taxon>Cinchoneae</taxon>
        <taxon>Cinchona</taxon>
    </lineage>
</organism>
<dbReference type="PANTHER" id="PTHR31439:SF4">
    <property type="entry name" value="NEURONAL PAS DOMAIN PROTEIN"/>
    <property type="match status" value="1"/>
</dbReference>
<name>A0ABD2ZX80_9GENT</name>
<comment type="caution">
    <text evidence="1">The sequence shown here is derived from an EMBL/GenBank/DDBJ whole genome shotgun (WGS) entry which is preliminary data.</text>
</comment>
<evidence type="ECO:0000313" key="2">
    <source>
        <dbReference type="Proteomes" id="UP001630127"/>
    </source>
</evidence>
<accession>A0ABD2ZX80</accession>
<gene>
    <name evidence="1" type="ORF">ACH5RR_016853</name>
</gene>
<proteinExistence type="predicted"/>
<sequence length="491" mass="56145">MASFSFPDIGTWIQNLPPINQWKSNFMSVCICSSSCSSQPRLKLSIAKSLRSSVSFSILADYNLPVNLWTSKEFKLIHTLQDKETISNLLLNFIEDILNYSPNKCSSLKLPNVDTSLNLKDIFNFSFLSLTFLICIYEAPLDLRSECLNILKNQFSCPRSRQVSSMLMRILGSNIEEQWMRSINLALTNWIVELQASHHNLKTPSPLYSYSYSAFGLWKVQLYCPVIAMDVETSSNPSPDDRLLFSLNYHQFEGVIQLNYKVVVGDKWIEVLMNTDNIRCDVIRLVNETLMNERGAGAAEKHFPSRISLHVTPTIQTSVISISVSKSSQNPTVEIGKEKGIEASLEPTSPFVGINFSAGETMTMSLKPWKFEQSVYGNSAILNWFLHDSADGKEVFSSKPSKLALFQPKAWFRDRYTTAYRPFNKDGGVIFAGDEYGDRVCWKVDRNALGKLMDWEIKGWIWLTYWPNKHRTRYSETRRAEFRETLQLTLV</sequence>
<reference evidence="1 2" key="1">
    <citation type="submission" date="2024-11" db="EMBL/GenBank/DDBJ databases">
        <title>A near-complete genome assembly of Cinchona calisaya.</title>
        <authorList>
            <person name="Lian D.C."/>
            <person name="Zhao X.W."/>
            <person name="Wei L."/>
        </authorList>
    </citation>
    <scope>NUCLEOTIDE SEQUENCE [LARGE SCALE GENOMIC DNA]</scope>
    <source>
        <tissue evidence="1">Nenye</tissue>
    </source>
</reference>
<keyword evidence="2" id="KW-1185">Reference proteome</keyword>
<dbReference type="EMBL" id="JBJUIK010000007">
    <property type="protein sequence ID" value="KAL3524019.1"/>
    <property type="molecule type" value="Genomic_DNA"/>
</dbReference>